<feature type="region of interest" description="Disordered" evidence="1">
    <location>
        <begin position="1"/>
        <end position="50"/>
    </location>
</feature>
<evidence type="ECO:0000313" key="2">
    <source>
        <dbReference type="EMBL" id="KLU06546.1"/>
    </source>
</evidence>
<reference evidence="2" key="1">
    <citation type="submission" date="2015-05" db="EMBL/GenBank/DDBJ databases">
        <title>Permanent draft genome of Rhodopirellula islandicus K833.</title>
        <authorList>
            <person name="Kizina J."/>
            <person name="Richter M."/>
            <person name="Glockner F.O."/>
            <person name="Harder J."/>
        </authorList>
    </citation>
    <scope>NUCLEOTIDE SEQUENCE [LARGE SCALE GENOMIC DNA]</scope>
    <source>
        <strain evidence="2">K833</strain>
    </source>
</reference>
<sequence length="50" mass="5300">MGLESDDDYRAGSFDSKGSCPLSGRTDPIVSTGIMLPSEILSQRRPEGLG</sequence>
<dbReference type="Proteomes" id="UP000036367">
    <property type="component" value="Unassembled WGS sequence"/>
</dbReference>
<gene>
    <name evidence="2" type="ORF">RISK_001301</name>
</gene>
<dbReference type="EMBL" id="LECT01000014">
    <property type="protein sequence ID" value="KLU06546.1"/>
    <property type="molecule type" value="Genomic_DNA"/>
</dbReference>
<name>A0A0J1BJ14_RHOIS</name>
<protein>
    <submittedName>
        <fullName evidence="2">Uncharacterized protein</fullName>
    </submittedName>
</protein>
<dbReference type="PATRIC" id="fig|595434.4.peg.1249"/>
<dbReference type="AlphaFoldDB" id="A0A0J1BJ14"/>
<comment type="caution">
    <text evidence="2">The sequence shown here is derived from an EMBL/GenBank/DDBJ whole genome shotgun (WGS) entry which is preliminary data.</text>
</comment>
<accession>A0A0J1BJ14</accession>
<proteinExistence type="predicted"/>
<keyword evidence="3" id="KW-1185">Reference proteome</keyword>
<evidence type="ECO:0000313" key="3">
    <source>
        <dbReference type="Proteomes" id="UP000036367"/>
    </source>
</evidence>
<organism evidence="2 3">
    <name type="scientific">Rhodopirellula islandica</name>
    <dbReference type="NCBI Taxonomy" id="595434"/>
    <lineage>
        <taxon>Bacteria</taxon>
        <taxon>Pseudomonadati</taxon>
        <taxon>Planctomycetota</taxon>
        <taxon>Planctomycetia</taxon>
        <taxon>Pirellulales</taxon>
        <taxon>Pirellulaceae</taxon>
        <taxon>Rhodopirellula</taxon>
    </lineage>
</organism>
<dbReference type="STRING" id="595434.RISK_001301"/>
<evidence type="ECO:0000256" key="1">
    <source>
        <dbReference type="SAM" id="MobiDB-lite"/>
    </source>
</evidence>